<protein>
    <submittedName>
        <fullName evidence="1">Uncharacterized protein</fullName>
    </submittedName>
</protein>
<dbReference type="AlphaFoldDB" id="X1NWW9"/>
<proteinExistence type="predicted"/>
<organism evidence="1">
    <name type="scientific">marine sediment metagenome</name>
    <dbReference type="NCBI Taxonomy" id="412755"/>
    <lineage>
        <taxon>unclassified sequences</taxon>
        <taxon>metagenomes</taxon>
        <taxon>ecological metagenomes</taxon>
    </lineage>
</organism>
<accession>X1NWW9</accession>
<sequence length="54" mass="6290">MSDYLTVITDFLNECYKIRDSFTSDVDVHQESLEIAGILSQIKLYIVNRFSRDS</sequence>
<gene>
    <name evidence="1" type="ORF">S06H3_32760</name>
</gene>
<evidence type="ECO:0000313" key="1">
    <source>
        <dbReference type="EMBL" id="GAI31285.1"/>
    </source>
</evidence>
<dbReference type="EMBL" id="BARV01019495">
    <property type="protein sequence ID" value="GAI31285.1"/>
    <property type="molecule type" value="Genomic_DNA"/>
</dbReference>
<comment type="caution">
    <text evidence="1">The sequence shown here is derived from an EMBL/GenBank/DDBJ whole genome shotgun (WGS) entry which is preliminary data.</text>
</comment>
<feature type="non-terminal residue" evidence="1">
    <location>
        <position position="54"/>
    </location>
</feature>
<name>X1NWW9_9ZZZZ</name>
<reference evidence="1" key="1">
    <citation type="journal article" date="2014" name="Front. Microbiol.">
        <title>High frequency of phylogenetically diverse reductive dehalogenase-homologous genes in deep subseafloor sedimentary metagenomes.</title>
        <authorList>
            <person name="Kawai M."/>
            <person name="Futagami T."/>
            <person name="Toyoda A."/>
            <person name="Takaki Y."/>
            <person name="Nishi S."/>
            <person name="Hori S."/>
            <person name="Arai W."/>
            <person name="Tsubouchi T."/>
            <person name="Morono Y."/>
            <person name="Uchiyama I."/>
            <person name="Ito T."/>
            <person name="Fujiyama A."/>
            <person name="Inagaki F."/>
            <person name="Takami H."/>
        </authorList>
    </citation>
    <scope>NUCLEOTIDE SEQUENCE</scope>
    <source>
        <strain evidence="1">Expedition CK06-06</strain>
    </source>
</reference>